<organism evidence="2 3">
    <name type="scientific">Orchesella cincta</name>
    <name type="common">Springtail</name>
    <name type="synonym">Podura cincta</name>
    <dbReference type="NCBI Taxonomy" id="48709"/>
    <lineage>
        <taxon>Eukaryota</taxon>
        <taxon>Metazoa</taxon>
        <taxon>Ecdysozoa</taxon>
        <taxon>Arthropoda</taxon>
        <taxon>Hexapoda</taxon>
        <taxon>Collembola</taxon>
        <taxon>Entomobryomorpha</taxon>
        <taxon>Entomobryoidea</taxon>
        <taxon>Orchesellidae</taxon>
        <taxon>Orchesellinae</taxon>
        <taxon>Orchesella</taxon>
    </lineage>
</organism>
<feature type="transmembrane region" description="Helical" evidence="1">
    <location>
        <begin position="83"/>
        <end position="113"/>
    </location>
</feature>
<dbReference type="AlphaFoldDB" id="A0A1D2NGY6"/>
<reference evidence="2 3" key="1">
    <citation type="journal article" date="2016" name="Genome Biol. Evol.">
        <title>Gene Family Evolution Reflects Adaptation to Soil Environmental Stressors in the Genome of the Collembolan Orchesella cincta.</title>
        <authorList>
            <person name="Faddeeva-Vakhrusheva A."/>
            <person name="Derks M.F."/>
            <person name="Anvar S.Y."/>
            <person name="Agamennone V."/>
            <person name="Suring W."/>
            <person name="Smit S."/>
            <person name="van Straalen N.M."/>
            <person name="Roelofs D."/>
        </authorList>
    </citation>
    <scope>NUCLEOTIDE SEQUENCE [LARGE SCALE GENOMIC DNA]</scope>
    <source>
        <tissue evidence="2">Mixed pool</tissue>
    </source>
</reference>
<evidence type="ECO:0000313" key="2">
    <source>
        <dbReference type="EMBL" id="ODN04521.1"/>
    </source>
</evidence>
<keyword evidence="1" id="KW-0812">Transmembrane</keyword>
<keyword evidence="1" id="KW-1133">Transmembrane helix</keyword>
<evidence type="ECO:0000313" key="3">
    <source>
        <dbReference type="Proteomes" id="UP000094527"/>
    </source>
</evidence>
<dbReference type="STRING" id="48709.A0A1D2NGY6"/>
<dbReference type="EMBL" id="LJIJ01000041">
    <property type="protein sequence ID" value="ODN04521.1"/>
    <property type="molecule type" value="Genomic_DNA"/>
</dbReference>
<comment type="caution">
    <text evidence="2">The sequence shown here is derived from an EMBL/GenBank/DDBJ whole genome shotgun (WGS) entry which is preliminary data.</text>
</comment>
<keyword evidence="3" id="KW-1185">Reference proteome</keyword>
<evidence type="ECO:0000256" key="1">
    <source>
        <dbReference type="SAM" id="Phobius"/>
    </source>
</evidence>
<keyword evidence="1" id="KW-0472">Membrane</keyword>
<proteinExistence type="predicted"/>
<gene>
    <name evidence="2" type="ORF">Ocin01_02153</name>
</gene>
<dbReference type="OrthoDB" id="10037824at2759"/>
<protein>
    <submittedName>
        <fullName evidence="2">Uncharacterized protein</fullName>
    </submittedName>
</protein>
<accession>A0A1D2NGY6</accession>
<dbReference type="Proteomes" id="UP000094527">
    <property type="component" value="Unassembled WGS sequence"/>
</dbReference>
<sequence>MSCNRTYYGEIGSTYHLSLSSETIAAALGLNHPQQVDSSHGQGSGSGAHGGPAQFVCHLTFFAAGDNFGDLVQKDSMYSSYSLVFLFLAKMALSTYIIRLLLFCFSIMAYPLLAASEQQFTTTYTKEQLKILAEKLQKEFAELPHQSFDQQCANSDEKLPDSSSNPFYQYVVNVHKEVETANDPHAFYIRNGYTFWSRGGPPVELFVNPTYNATNLLILQLIQSFINVLVEPPKLTVHLGDQTLINSTHP</sequence>
<name>A0A1D2NGY6_ORCCI</name>